<evidence type="ECO:0000256" key="1">
    <source>
        <dbReference type="ARBA" id="ARBA00025704"/>
    </source>
</evidence>
<evidence type="ECO:0000313" key="6">
    <source>
        <dbReference type="EMBL" id="ETR70999.1"/>
    </source>
</evidence>
<dbReference type="PROSITE" id="PS51831">
    <property type="entry name" value="HD"/>
    <property type="match status" value="1"/>
</dbReference>
<dbReference type="InterPro" id="IPR006674">
    <property type="entry name" value="HD_domain"/>
</dbReference>
<dbReference type="CDD" id="cd04876">
    <property type="entry name" value="ACT_RelA-SpoT"/>
    <property type="match status" value="1"/>
</dbReference>
<dbReference type="Pfam" id="PF04607">
    <property type="entry name" value="RelA_SpoT"/>
    <property type="match status" value="1"/>
</dbReference>
<dbReference type="SMART" id="SM00471">
    <property type="entry name" value="HDc"/>
    <property type="match status" value="1"/>
</dbReference>
<evidence type="ECO:0000259" key="3">
    <source>
        <dbReference type="PROSITE" id="PS51671"/>
    </source>
</evidence>
<dbReference type="CDD" id="cd01668">
    <property type="entry name" value="TGS_RSH"/>
    <property type="match status" value="1"/>
</dbReference>
<organism evidence="6 7">
    <name type="scientific">Candidatus Magnetoglobus multicellularis str. Araruama</name>
    <dbReference type="NCBI Taxonomy" id="890399"/>
    <lineage>
        <taxon>Bacteria</taxon>
        <taxon>Pseudomonadati</taxon>
        <taxon>Thermodesulfobacteriota</taxon>
        <taxon>Desulfobacteria</taxon>
        <taxon>Desulfobacterales</taxon>
        <taxon>Desulfobacteraceae</taxon>
        <taxon>Candidatus Magnetoglobus</taxon>
    </lineage>
</organism>
<comment type="pathway">
    <text evidence="1">Purine metabolism.</text>
</comment>
<feature type="domain" description="HD" evidence="4">
    <location>
        <begin position="42"/>
        <end position="141"/>
    </location>
</feature>
<dbReference type="PROSITE" id="PS51671">
    <property type="entry name" value="ACT"/>
    <property type="match status" value="1"/>
</dbReference>
<feature type="domain" description="TGS" evidence="5">
    <location>
        <begin position="382"/>
        <end position="443"/>
    </location>
</feature>
<dbReference type="EMBL" id="ATBP01000335">
    <property type="protein sequence ID" value="ETR70999.1"/>
    <property type="molecule type" value="Genomic_DNA"/>
</dbReference>
<dbReference type="PANTHER" id="PTHR21262:SF31">
    <property type="entry name" value="GTP PYROPHOSPHOKINASE"/>
    <property type="match status" value="1"/>
</dbReference>
<comment type="caution">
    <text evidence="6">The sequence shown here is derived from an EMBL/GenBank/DDBJ whole genome shotgun (WGS) entry which is preliminary data.</text>
</comment>
<dbReference type="FunFam" id="3.30.460.10:FF:000001">
    <property type="entry name" value="GTP pyrophosphokinase RelA"/>
    <property type="match status" value="1"/>
</dbReference>
<dbReference type="InterPro" id="IPR043519">
    <property type="entry name" value="NT_sf"/>
</dbReference>
<dbReference type="Pfam" id="PF02824">
    <property type="entry name" value="TGS"/>
    <property type="match status" value="1"/>
</dbReference>
<keyword evidence="6" id="KW-0808">Transferase</keyword>
<dbReference type="CDD" id="cd05399">
    <property type="entry name" value="NT_Rel-Spo_like"/>
    <property type="match status" value="1"/>
</dbReference>
<dbReference type="InterPro" id="IPR033655">
    <property type="entry name" value="TGS_RelA/SpoT"/>
</dbReference>
<dbReference type="GO" id="GO:0005886">
    <property type="term" value="C:plasma membrane"/>
    <property type="evidence" value="ECO:0007669"/>
    <property type="project" value="TreeGrafter"/>
</dbReference>
<dbReference type="GO" id="GO:0015969">
    <property type="term" value="P:guanosine tetraphosphate metabolic process"/>
    <property type="evidence" value="ECO:0007669"/>
    <property type="project" value="InterPro"/>
</dbReference>
<dbReference type="InterPro" id="IPR045865">
    <property type="entry name" value="ACT-like_dom_sf"/>
</dbReference>
<dbReference type="GO" id="GO:0016301">
    <property type="term" value="F:kinase activity"/>
    <property type="evidence" value="ECO:0007669"/>
    <property type="project" value="UniProtKB-KW"/>
</dbReference>
<dbReference type="SUPFAM" id="SSF81301">
    <property type="entry name" value="Nucleotidyltransferase"/>
    <property type="match status" value="1"/>
</dbReference>
<accession>A0A1V1P7W4</accession>
<dbReference type="Proteomes" id="UP000189670">
    <property type="component" value="Unassembled WGS sequence"/>
</dbReference>
<evidence type="ECO:0000259" key="4">
    <source>
        <dbReference type="PROSITE" id="PS51831"/>
    </source>
</evidence>
<dbReference type="Pfam" id="PF19296">
    <property type="entry name" value="RelA_AH_RIS"/>
    <property type="match status" value="1"/>
</dbReference>
<dbReference type="Gene3D" id="1.10.3210.10">
    <property type="entry name" value="Hypothetical protein af1432"/>
    <property type="match status" value="1"/>
</dbReference>
<dbReference type="GO" id="GO:0015949">
    <property type="term" value="P:nucleobase-containing small molecule interconversion"/>
    <property type="evidence" value="ECO:0007669"/>
    <property type="project" value="UniProtKB-ARBA"/>
</dbReference>
<dbReference type="InterPro" id="IPR003607">
    <property type="entry name" value="HD/PDEase_dom"/>
</dbReference>
<evidence type="ECO:0000256" key="2">
    <source>
        <dbReference type="RuleBase" id="RU003847"/>
    </source>
</evidence>
<keyword evidence="6" id="KW-0418">Kinase</keyword>
<feature type="domain" description="ACT" evidence="3">
    <location>
        <begin position="635"/>
        <end position="708"/>
    </location>
</feature>
<dbReference type="PROSITE" id="PS51880">
    <property type="entry name" value="TGS"/>
    <property type="match status" value="1"/>
</dbReference>
<dbReference type="AlphaFoldDB" id="A0A1V1P7W4"/>
<dbReference type="InterPro" id="IPR012676">
    <property type="entry name" value="TGS-like"/>
</dbReference>
<comment type="function">
    <text evidence="2">In eubacteria ppGpp (guanosine 3'-diphosphate 5'-diphosphate) is a mediator of the stringent response that coordinates a variety of cellular activities in response to changes in nutritional abundance.</text>
</comment>
<proteinExistence type="inferred from homology"/>
<evidence type="ECO:0000313" key="7">
    <source>
        <dbReference type="Proteomes" id="UP000189670"/>
    </source>
</evidence>
<dbReference type="SUPFAM" id="SSF109604">
    <property type="entry name" value="HD-domain/PDEase-like"/>
    <property type="match status" value="1"/>
</dbReference>
<dbReference type="InterPro" id="IPR004811">
    <property type="entry name" value="RelA/Spo_fam"/>
</dbReference>
<dbReference type="Pfam" id="PF13328">
    <property type="entry name" value="HD_4"/>
    <property type="match status" value="1"/>
</dbReference>
<dbReference type="InterPro" id="IPR045600">
    <property type="entry name" value="RelA/SpoT_AH_RIS"/>
</dbReference>
<dbReference type="SUPFAM" id="SSF55021">
    <property type="entry name" value="ACT-like"/>
    <property type="match status" value="1"/>
</dbReference>
<dbReference type="SMART" id="SM00954">
    <property type="entry name" value="RelA_SpoT"/>
    <property type="match status" value="1"/>
</dbReference>
<dbReference type="Gene3D" id="3.30.70.260">
    <property type="match status" value="1"/>
</dbReference>
<dbReference type="InterPro" id="IPR004095">
    <property type="entry name" value="TGS"/>
</dbReference>
<sequence>MERKQQTLKQKVLEYYPDADLSHIDTAYELAKKLYGSDNIDGFSHAFNVADELAGMRMDVETIAAALLHDLAESRLISSQTIKETFGNEMFVLLDGVAQLNTITNRDNRNKQAENLRRMFLAIADDIRVIFIKLVDRIYTMRNLENRKKKQRQSYAQETMDIYAPIASRLGIYTIKKELEDLSFQYLFPNKYAMINKLIRTGRQDRESYVTRVKNILHKKMAKANIKCHILGRHKHCFSIYQKMIQQHLPFEEIYDIIAFRIILDTIPQCYEVLGIIHKNWKPIPNKIKDYIAAPKPNMYRALHTTVYGPGNKRIEIQIRTWEMDRVAKTGVAAHWSYKEGKSLDKQTQNTFAWIQQLIEDHKNYTDPDEFLENVKIDLYPDDVYVFTPNGDVISLPQGATPLDFAYAIHSEVGNRCIGAKVNGVMRPLKYQLKTGDHVEILTSKKQHPGKNWLNIVKTVKARSRIRQWIKQQEHENSLSMGRELCEHEFTKNKLSFNKELKSDVFERIKEEFKYKTVDDLIAAVGYGKVTPRQIINYFIPHENKQSKGGPVKRMIQKFKRRSKSGIRVNGMGDILIRLGKCCNPLPGDDIIGYITRGHGVTVHKASCINTLKVSPERYIDVEWDTDKSNSFNVEVSVLVSDRMGLLADISAEISRHDSNIASANTTTFLEGYIENRFVISVHDTRHLKRIFKALHKIKNVKEVRRVN</sequence>
<dbReference type="InterPro" id="IPR002912">
    <property type="entry name" value="ACT_dom"/>
</dbReference>
<dbReference type="SUPFAM" id="SSF81271">
    <property type="entry name" value="TGS-like"/>
    <property type="match status" value="1"/>
</dbReference>
<name>A0A1V1P7W4_9BACT</name>
<dbReference type="Gene3D" id="3.30.460.10">
    <property type="entry name" value="Beta Polymerase, domain 2"/>
    <property type="match status" value="1"/>
</dbReference>
<dbReference type="InterPro" id="IPR012675">
    <property type="entry name" value="Beta-grasp_dom_sf"/>
</dbReference>
<gene>
    <name evidence="6" type="ORF">OMM_02816</name>
</gene>
<dbReference type="NCBIfam" id="TIGR00691">
    <property type="entry name" value="spoT_relA"/>
    <property type="match status" value="1"/>
</dbReference>
<comment type="similarity">
    <text evidence="2">Belongs to the relA/spoT family.</text>
</comment>
<dbReference type="FunFam" id="3.10.20.30:FF:000002">
    <property type="entry name" value="GTP pyrophosphokinase (RelA/SpoT)"/>
    <property type="match status" value="1"/>
</dbReference>
<reference evidence="7" key="1">
    <citation type="submission" date="2012-11" db="EMBL/GenBank/DDBJ databases">
        <authorList>
            <person name="Lucero-Rivera Y.E."/>
            <person name="Tovar-Ramirez D."/>
        </authorList>
    </citation>
    <scope>NUCLEOTIDE SEQUENCE [LARGE SCALE GENOMIC DNA]</scope>
    <source>
        <strain evidence="7">Araruama</strain>
    </source>
</reference>
<evidence type="ECO:0000259" key="5">
    <source>
        <dbReference type="PROSITE" id="PS51880"/>
    </source>
</evidence>
<dbReference type="Gene3D" id="3.10.20.30">
    <property type="match status" value="1"/>
</dbReference>
<dbReference type="InterPro" id="IPR007685">
    <property type="entry name" value="RelA_SpoT"/>
</dbReference>
<dbReference type="PANTHER" id="PTHR21262">
    <property type="entry name" value="GUANOSINE-3',5'-BIS DIPHOSPHATE 3'-PYROPHOSPHOHYDROLASE"/>
    <property type="match status" value="1"/>
</dbReference>
<dbReference type="Pfam" id="PF13291">
    <property type="entry name" value="ACT_4"/>
    <property type="match status" value="1"/>
</dbReference>
<protein>
    <submittedName>
        <fullName evidence="6">GTP pyrophosphokinase</fullName>
    </submittedName>
</protein>